<protein>
    <submittedName>
        <fullName evidence="3">RecF/RecN/SMC N terminal domain-containing protein</fullName>
    </submittedName>
</protein>
<dbReference type="InterPro" id="IPR036277">
    <property type="entry name" value="SMC_hinge_sf"/>
</dbReference>
<reference evidence="3 4" key="1">
    <citation type="journal article" date="2010" name="PLoS ONE">
        <title>The glycobiome of the rumen bacterium Butyrivibrio proteoclasticus B316(T) highlights adaptation to a polysaccharide-rich environment.</title>
        <authorList>
            <person name="Kelly W.J."/>
            <person name="Leahy S.C."/>
            <person name="Altermann E."/>
            <person name="Yeoman C.J."/>
            <person name="Dunne J.C."/>
            <person name="Kong Z."/>
            <person name="Pacheco D.M."/>
            <person name="Li D."/>
            <person name="Noel S.J."/>
            <person name="Moon C.D."/>
            <person name="Cookson A.L."/>
            <person name="Attwood G.T."/>
        </authorList>
    </citation>
    <scope>NUCLEOTIDE SEQUENCE [LARGE SCALE GENOMIC DNA]</scope>
    <source>
        <strain evidence="4">ATCC 51982 / DSM 14932 / B316</strain>
        <plasmid evidence="4">Plasmid pCY360</plasmid>
    </source>
</reference>
<proteinExistence type="predicted"/>
<organism evidence="3 4">
    <name type="scientific">Butyrivibrio proteoclasticus (strain ATCC 51982 / DSM 14932 / B316)</name>
    <name type="common">Clostridium proteoclasticum</name>
    <dbReference type="NCBI Taxonomy" id="515622"/>
    <lineage>
        <taxon>Bacteria</taxon>
        <taxon>Bacillati</taxon>
        <taxon>Bacillota</taxon>
        <taxon>Clostridia</taxon>
        <taxon>Lachnospirales</taxon>
        <taxon>Lachnospiraceae</taxon>
        <taxon>Butyrivibrio</taxon>
    </lineage>
</organism>
<dbReference type="SUPFAM" id="SSF75553">
    <property type="entry name" value="Smc hinge domain"/>
    <property type="match status" value="1"/>
</dbReference>
<dbReference type="HOGENOM" id="CLU_282818_0_0_9"/>
<keyword evidence="1 2" id="KW-0175">Coiled coil</keyword>
<sequence length="1088" mass="125181">MTSNRKSAKGIKLINWAQFFNPGTMKIEGSALITGRNGTGKSTTLDAITYLLTGNTQFNIAAKDKDRSVVGYVRGDTRSEGADRYLRGDMDVVSYIAMEFDSPMDNSNMVAFVSIELKKDESKTNSYWYVAKDTTLSDIVFAEEKGGKLLVYPKNQITIKGKHISSKEFMGKEKGTRQVLQAMGLRCDVSKYRSKLVKMMSFDPEKNVDKFIQECVLEEGKVSSLDELKEQRANYEEIRQTYEDMLESKKTLEHIEERTREYEQKYLDYNKRRLVLGYQKWKGAVQAIEKLKNTKGQEEAELAFLMERKDKKDKELDAARQKLEGLSNSRDYQDINTTLKRFESQIETLTKEQDIHSNSVKKVEALQRWVDELMQEYSEELKLDLEVKDELTSISSKGDATKKIAAFYTLSSEISHICENKKLAQLKNKVQIEKDNEALAQKHNEKKQLEGNKLVFDPGYEKARKLISDELKKQNIDTDVKFFVELITNVKDKKWRRAIETFLGGKRFNIIVEPKYTEQALRIINDNPATKGKVIIADRLEPTEIVIGSAAEQLEIINPTARMYANYLLNGIHLCETVEELHDYPKGAIMSNGMLAKGYAVGKMQINSTKLFIGQDAIKLQIEDLTKEICMLEENVESLTSFNESLNAEVDSLQKYSLNQDDYDFEAVNELATVKESLRAVMRDKENYEKDPSLTAMLEALSKAKKEFNRLEEEKGALYRNIGGVEKEIERIQREISSKEQLQDLVKKEFEDECKKMPGLKQPAIDMYEQQIHKKETAITEKTVRNKEIELNNAIKDLENAHLQYCKINDTDIQMRGVSFIGYYREQYRSLANVQIEEAKQKLEKQGKRLQSAFVGDFVAEINEAINNAKEEINRINDELKKRPFGNDVYKFEVDDRLDSEGKALFFKICKQMQDYINNSEYYLNSIKDDESSENDIKEFIDIVLNEEDETEYTDYRKYLTYNMEIKSKKGDEEVKSYLSKKQGSASNGEKQTPYFIILAASLLQLYPKDRSSARLAFIDEAFSALSQERIEQMVDYFEANDFQVIYAAPPEKISSIGSRVQSTITLTSKGRQSFAVEGLVLDDEEDF</sequence>
<dbReference type="GO" id="GO:0051276">
    <property type="term" value="P:chromosome organization"/>
    <property type="evidence" value="ECO:0007669"/>
    <property type="project" value="InterPro"/>
</dbReference>
<dbReference type="Pfam" id="PF13558">
    <property type="entry name" value="SbcC_Walker_B"/>
    <property type="match status" value="1"/>
</dbReference>
<dbReference type="SUPFAM" id="SSF52540">
    <property type="entry name" value="P-loop containing nucleoside triphosphate hydrolases"/>
    <property type="match status" value="1"/>
</dbReference>
<dbReference type="GO" id="GO:0000731">
    <property type="term" value="P:DNA synthesis involved in DNA repair"/>
    <property type="evidence" value="ECO:0007669"/>
    <property type="project" value="TreeGrafter"/>
</dbReference>
<dbReference type="Pfam" id="PF13555">
    <property type="entry name" value="AAA_29"/>
    <property type="match status" value="1"/>
</dbReference>
<dbReference type="GO" id="GO:0005694">
    <property type="term" value="C:chromosome"/>
    <property type="evidence" value="ECO:0007669"/>
    <property type="project" value="InterPro"/>
</dbReference>
<accession>E0S401</accession>
<dbReference type="AlphaFoldDB" id="E0S401"/>
<dbReference type="GO" id="GO:0006302">
    <property type="term" value="P:double-strand break repair"/>
    <property type="evidence" value="ECO:0007669"/>
    <property type="project" value="TreeGrafter"/>
</dbReference>
<dbReference type="Proteomes" id="UP000001299">
    <property type="component" value="Plasmid pCY360"/>
</dbReference>
<keyword evidence="3" id="KW-0614">Plasmid</keyword>
<dbReference type="InterPro" id="IPR027417">
    <property type="entry name" value="P-loop_NTPase"/>
</dbReference>
<dbReference type="EMBL" id="CP001812">
    <property type="protein sequence ID" value="ADL36133.1"/>
    <property type="molecule type" value="Genomic_DNA"/>
</dbReference>
<name>E0S401_BUTPB</name>
<keyword evidence="4" id="KW-1185">Reference proteome</keyword>
<evidence type="ECO:0000313" key="3">
    <source>
        <dbReference type="EMBL" id="ADL36133.1"/>
    </source>
</evidence>
<evidence type="ECO:0000313" key="4">
    <source>
        <dbReference type="Proteomes" id="UP000001299"/>
    </source>
</evidence>
<geneLocation type="plasmid" evidence="3 4">
    <name>pCY360</name>
</geneLocation>
<dbReference type="PANTHER" id="PTHR32182:SF0">
    <property type="entry name" value="DNA REPLICATION AND REPAIR PROTEIN RECF"/>
    <property type="match status" value="1"/>
</dbReference>
<feature type="coiled-coil region" evidence="2">
    <location>
        <begin position="829"/>
        <end position="883"/>
    </location>
</feature>
<feature type="coiled-coil region" evidence="2">
    <location>
        <begin position="671"/>
        <end position="749"/>
    </location>
</feature>
<dbReference type="Gene3D" id="3.40.50.300">
    <property type="entry name" value="P-loop containing nucleotide triphosphate hydrolases"/>
    <property type="match status" value="1"/>
</dbReference>
<evidence type="ECO:0000256" key="1">
    <source>
        <dbReference type="ARBA" id="ARBA00023054"/>
    </source>
</evidence>
<gene>
    <name evidence="3" type="ordered locus">bpr_II195</name>
</gene>
<evidence type="ECO:0000256" key="2">
    <source>
        <dbReference type="SAM" id="Coils"/>
    </source>
</evidence>
<dbReference type="GO" id="GO:0005524">
    <property type="term" value="F:ATP binding"/>
    <property type="evidence" value="ECO:0007669"/>
    <property type="project" value="InterPro"/>
</dbReference>
<feature type="coiled-coil region" evidence="2">
    <location>
        <begin position="225"/>
        <end position="352"/>
    </location>
</feature>
<dbReference type="PANTHER" id="PTHR32182">
    <property type="entry name" value="DNA REPLICATION AND REPAIR PROTEIN RECF"/>
    <property type="match status" value="1"/>
</dbReference>
<dbReference type="KEGG" id="bpb:bpr_II195"/>